<dbReference type="SMART" id="SM01233">
    <property type="entry name" value="HABP4_PAI-RBP1"/>
    <property type="match status" value="1"/>
</dbReference>
<dbReference type="PANTHER" id="PTHR12299">
    <property type="entry name" value="HYALURONIC ACID-BINDING PROTEIN 4"/>
    <property type="match status" value="1"/>
</dbReference>
<dbReference type="Pfam" id="PF04774">
    <property type="entry name" value="HABP4_PAI-RBP1"/>
    <property type="match status" value="1"/>
</dbReference>
<reference evidence="4" key="1">
    <citation type="submission" date="2014-03" db="EMBL/GenBank/DDBJ databases">
        <authorList>
            <person name="Aksoy S."/>
            <person name="Warren W."/>
            <person name="Wilson R.K."/>
        </authorList>
    </citation>
    <scope>NUCLEOTIDE SEQUENCE [LARGE SCALE GENOMIC DNA]</scope>
    <source>
        <strain evidence="4">IAEA</strain>
    </source>
</reference>
<feature type="compositionally biased region" description="Gly residues" evidence="1">
    <location>
        <begin position="383"/>
        <end position="406"/>
    </location>
</feature>
<evidence type="ECO:0000313" key="4">
    <source>
        <dbReference type="Proteomes" id="UP000091820"/>
    </source>
</evidence>
<dbReference type="STRING" id="37001.A0A1A9X291"/>
<organism evidence="3 4">
    <name type="scientific">Glossina brevipalpis</name>
    <dbReference type="NCBI Taxonomy" id="37001"/>
    <lineage>
        <taxon>Eukaryota</taxon>
        <taxon>Metazoa</taxon>
        <taxon>Ecdysozoa</taxon>
        <taxon>Arthropoda</taxon>
        <taxon>Hexapoda</taxon>
        <taxon>Insecta</taxon>
        <taxon>Pterygota</taxon>
        <taxon>Neoptera</taxon>
        <taxon>Endopterygota</taxon>
        <taxon>Diptera</taxon>
        <taxon>Brachycera</taxon>
        <taxon>Muscomorpha</taxon>
        <taxon>Hippoboscoidea</taxon>
        <taxon>Glossinidae</taxon>
        <taxon>Glossina</taxon>
    </lineage>
</organism>
<feature type="compositionally biased region" description="Basic and acidic residues" evidence="1">
    <location>
        <begin position="213"/>
        <end position="239"/>
    </location>
</feature>
<dbReference type="InterPro" id="IPR006861">
    <property type="entry name" value="HABP4_PAIRBP1-bd"/>
</dbReference>
<feature type="compositionally biased region" description="Gly residues" evidence="1">
    <location>
        <begin position="423"/>
        <end position="436"/>
    </location>
</feature>
<feature type="compositionally biased region" description="Polar residues" evidence="1">
    <location>
        <begin position="176"/>
        <end position="195"/>
    </location>
</feature>
<feature type="compositionally biased region" description="Low complexity" evidence="1">
    <location>
        <begin position="34"/>
        <end position="47"/>
    </location>
</feature>
<feature type="compositionally biased region" description="Basic and acidic residues" evidence="1">
    <location>
        <begin position="79"/>
        <end position="95"/>
    </location>
</feature>
<dbReference type="InterPro" id="IPR039764">
    <property type="entry name" value="HABP4/SERBP1-like"/>
</dbReference>
<feature type="compositionally biased region" description="Low complexity" evidence="1">
    <location>
        <begin position="147"/>
        <end position="159"/>
    </location>
</feature>
<protein>
    <recommendedName>
        <fullName evidence="2">Hyaluronan/mRNA-binding protein domain-containing protein</fullName>
    </recommendedName>
</protein>
<evidence type="ECO:0000256" key="1">
    <source>
        <dbReference type="SAM" id="MobiDB-lite"/>
    </source>
</evidence>
<reference evidence="3" key="2">
    <citation type="submission" date="2020-05" db="UniProtKB">
        <authorList>
            <consortium name="EnsemblMetazoa"/>
        </authorList>
    </citation>
    <scope>IDENTIFICATION</scope>
    <source>
        <strain evidence="3">IAEA</strain>
    </source>
</reference>
<dbReference type="EnsemblMetazoa" id="GBRI041645-RA">
    <property type="protein sequence ID" value="GBRI041645-PA"/>
    <property type="gene ID" value="GBRI041645"/>
</dbReference>
<proteinExistence type="predicted"/>
<accession>A0A1A9X291</accession>
<dbReference type="Proteomes" id="UP000091820">
    <property type="component" value="Unassembled WGS sequence"/>
</dbReference>
<dbReference type="PANTHER" id="PTHR12299:SF17">
    <property type="entry name" value="AT19571P-RELATED"/>
    <property type="match status" value="1"/>
</dbReference>
<sequence length="478" mass="51638">MDTSGNNRYELLFMDDDISDPLDNIVAKKKKQTKSTAASTISTGTASNQRTAIKQNAEATNKVNSNTANTSITNSKKLNQAEKENKPLNKNEGQKRTPTGIGALGDKPNKQPNTGGFGNGNAVGGSGGNFNRKRNNVDGREVGQGTQQQRNVNFRQQNGETREQRNNRRNTTRENVSSTPVGNSSGSMEGTTQMRQFKGGDRPPRNNRNFEGGNRKREFDRQSGSDKTGVKAVDKRDGTGAHNWGSVKDTIDEAYTKNNNEDNANNVSVQASGNTEKNEESNNEQQQNNDQANNVEEEVKELTLDEWKAQQQQRAKPQFNIRKAGEGEDTSQWKKMIVLNNNKKKENESEEELEYDPAMYPQRVGRQQRILDIQFNFNDGRRIGSGFGGRGRGGGRGGAGGGGGTAGPRSTGNNNNDNKPRTTGGGSGGGSSGAGAGANNLSAGGGGGGRGGKRQFADRHQQNLALKVNDERQFPTLA</sequence>
<dbReference type="VEuPathDB" id="VectorBase:GBRI041645"/>
<keyword evidence="4" id="KW-1185">Reference proteome</keyword>
<feature type="compositionally biased region" description="Low complexity" evidence="1">
    <location>
        <begin position="283"/>
        <end position="294"/>
    </location>
</feature>
<evidence type="ECO:0000259" key="2">
    <source>
        <dbReference type="SMART" id="SM01233"/>
    </source>
</evidence>
<dbReference type="AlphaFoldDB" id="A0A1A9X291"/>
<dbReference type="GO" id="GO:0005634">
    <property type="term" value="C:nucleus"/>
    <property type="evidence" value="ECO:0007669"/>
    <property type="project" value="TreeGrafter"/>
</dbReference>
<feature type="domain" description="Hyaluronan/mRNA-binding protein" evidence="2">
    <location>
        <begin position="215"/>
        <end position="327"/>
    </location>
</feature>
<name>A0A1A9X291_9MUSC</name>
<feature type="region of interest" description="Disordered" evidence="1">
    <location>
        <begin position="379"/>
        <end position="478"/>
    </location>
</feature>
<feature type="region of interest" description="Disordered" evidence="1">
    <location>
        <begin position="28"/>
        <end position="296"/>
    </location>
</feature>
<evidence type="ECO:0000313" key="3">
    <source>
        <dbReference type="EnsemblMetazoa" id="GBRI041645-PA"/>
    </source>
</evidence>
<feature type="compositionally biased region" description="Low complexity" evidence="1">
    <location>
        <begin position="64"/>
        <end position="75"/>
    </location>
</feature>
<dbReference type="GO" id="GO:0005737">
    <property type="term" value="C:cytoplasm"/>
    <property type="evidence" value="ECO:0007669"/>
    <property type="project" value="TreeGrafter"/>
</dbReference>
<feature type="compositionally biased region" description="Gly residues" evidence="1">
    <location>
        <begin position="115"/>
        <end position="128"/>
    </location>
</feature>
<feature type="compositionally biased region" description="Polar residues" evidence="1">
    <location>
        <begin position="48"/>
        <end position="63"/>
    </location>
</feature>
<feature type="compositionally biased region" description="Basic and acidic residues" evidence="1">
    <location>
        <begin position="468"/>
        <end position="478"/>
    </location>
</feature>
<dbReference type="GO" id="GO:0003723">
    <property type="term" value="F:RNA binding"/>
    <property type="evidence" value="ECO:0007669"/>
    <property type="project" value="InterPro"/>
</dbReference>